<evidence type="ECO:0000313" key="3">
    <source>
        <dbReference type="Proteomes" id="UP000026915"/>
    </source>
</evidence>
<evidence type="ECO:0000259" key="1">
    <source>
        <dbReference type="Pfam" id="PF25349"/>
    </source>
</evidence>
<dbReference type="Pfam" id="PF25349">
    <property type="entry name" value="PH_PHS1"/>
    <property type="match status" value="1"/>
</dbReference>
<sequence>MKEQWEIHYSRFFNFPGLPSTCLSLKPLPSRKLRSIGNWVSSPSLASLQLITNPYAHGTVLVVSFQGKIHEEHYASKLHFTWPQVSCPAECPVRGSKVVFASYKDREGQASFCLYSLRESLKDARNVWLPSSNRGLATSLTSESVDLNGFTSRPAVELCHVNPIGNHEPLQQPPSNDKGLKCPCPKESIFSPNPGAKDANFPSSFTALLSDSCIETEQDMLTKMEMAIDDLGGDLAP</sequence>
<protein>
    <recommendedName>
        <fullName evidence="1">Poor homologous synapsis 1 PH domain-containing protein</fullName>
    </recommendedName>
</protein>
<organism evidence="2 3">
    <name type="scientific">Theobroma cacao</name>
    <name type="common">Cacao</name>
    <name type="synonym">Cocoa</name>
    <dbReference type="NCBI Taxonomy" id="3641"/>
    <lineage>
        <taxon>Eukaryota</taxon>
        <taxon>Viridiplantae</taxon>
        <taxon>Streptophyta</taxon>
        <taxon>Embryophyta</taxon>
        <taxon>Tracheophyta</taxon>
        <taxon>Spermatophyta</taxon>
        <taxon>Magnoliopsida</taxon>
        <taxon>eudicotyledons</taxon>
        <taxon>Gunneridae</taxon>
        <taxon>Pentapetalae</taxon>
        <taxon>rosids</taxon>
        <taxon>malvids</taxon>
        <taxon>Malvales</taxon>
        <taxon>Malvaceae</taxon>
        <taxon>Byttnerioideae</taxon>
        <taxon>Theobroma</taxon>
    </lineage>
</organism>
<dbReference type="HOGENOM" id="CLU_055908_0_0_1"/>
<dbReference type="EMBL" id="CM001881">
    <property type="protein sequence ID" value="EOY20850.1"/>
    <property type="molecule type" value="Genomic_DNA"/>
</dbReference>
<dbReference type="InterPro" id="IPR057619">
    <property type="entry name" value="PH_PHS1"/>
</dbReference>
<proteinExistence type="predicted"/>
<keyword evidence="3" id="KW-1185">Reference proteome</keyword>
<evidence type="ECO:0000313" key="2">
    <source>
        <dbReference type="EMBL" id="EOY20850.1"/>
    </source>
</evidence>
<feature type="domain" description="Poor homologous synapsis 1 PH" evidence="1">
    <location>
        <begin position="3"/>
        <end position="109"/>
    </location>
</feature>
<dbReference type="OMA" id="QWEIHYS"/>
<reference evidence="2 3" key="1">
    <citation type="journal article" date="2013" name="Genome Biol.">
        <title>The genome sequence of the most widely cultivated cacao type and its use to identify candidate genes regulating pod color.</title>
        <authorList>
            <person name="Motamayor J.C."/>
            <person name="Mockaitis K."/>
            <person name="Schmutz J."/>
            <person name="Haiminen N."/>
            <person name="Iii D.L."/>
            <person name="Cornejo O."/>
            <person name="Findley S.D."/>
            <person name="Zheng P."/>
            <person name="Utro F."/>
            <person name="Royaert S."/>
            <person name="Saski C."/>
            <person name="Jenkins J."/>
            <person name="Podicheti R."/>
            <person name="Zhao M."/>
            <person name="Scheffler B.E."/>
            <person name="Stack J.C."/>
            <person name="Feltus F.A."/>
            <person name="Mustiga G.M."/>
            <person name="Amores F."/>
            <person name="Phillips W."/>
            <person name="Marelli J.P."/>
            <person name="May G.D."/>
            <person name="Shapiro H."/>
            <person name="Ma J."/>
            <person name="Bustamante C.D."/>
            <person name="Schnell R.J."/>
            <person name="Main D."/>
            <person name="Gilbert D."/>
            <person name="Parida L."/>
            <person name="Kuhn D.N."/>
        </authorList>
    </citation>
    <scope>NUCLEOTIDE SEQUENCE [LARGE SCALE GENOMIC DNA]</scope>
    <source>
        <strain evidence="3">cv. Matina 1-6</strain>
    </source>
</reference>
<dbReference type="Proteomes" id="UP000026915">
    <property type="component" value="Chromosome 3"/>
</dbReference>
<dbReference type="AlphaFoldDB" id="A0A061FTU9"/>
<dbReference type="InParanoid" id="A0A061FTU9"/>
<dbReference type="Gramene" id="EOY20850">
    <property type="protein sequence ID" value="EOY20850"/>
    <property type="gene ID" value="TCM_012189"/>
</dbReference>
<name>A0A061FTU9_THECC</name>
<accession>A0A061FTU9</accession>
<dbReference type="eggNOG" id="ENOG502RYMD">
    <property type="taxonomic scope" value="Eukaryota"/>
</dbReference>
<gene>
    <name evidence="2" type="ORF">TCM_012189</name>
</gene>